<gene>
    <name evidence="2" type="ORF">HPB51_006592</name>
</gene>
<dbReference type="Proteomes" id="UP000821866">
    <property type="component" value="Chromosome 3"/>
</dbReference>
<feature type="region of interest" description="Disordered" evidence="1">
    <location>
        <begin position="142"/>
        <end position="166"/>
    </location>
</feature>
<organism evidence="2 3">
    <name type="scientific">Rhipicephalus microplus</name>
    <name type="common">Cattle tick</name>
    <name type="synonym">Boophilus microplus</name>
    <dbReference type="NCBI Taxonomy" id="6941"/>
    <lineage>
        <taxon>Eukaryota</taxon>
        <taxon>Metazoa</taxon>
        <taxon>Ecdysozoa</taxon>
        <taxon>Arthropoda</taxon>
        <taxon>Chelicerata</taxon>
        <taxon>Arachnida</taxon>
        <taxon>Acari</taxon>
        <taxon>Parasitiformes</taxon>
        <taxon>Ixodida</taxon>
        <taxon>Ixodoidea</taxon>
        <taxon>Ixodidae</taxon>
        <taxon>Rhipicephalinae</taxon>
        <taxon>Rhipicephalus</taxon>
        <taxon>Boophilus</taxon>
    </lineage>
</organism>
<proteinExistence type="predicted"/>
<keyword evidence="3" id="KW-1185">Reference proteome</keyword>
<reference evidence="2" key="1">
    <citation type="journal article" date="2020" name="Cell">
        <title>Large-Scale Comparative Analyses of Tick Genomes Elucidate Their Genetic Diversity and Vector Capacities.</title>
        <authorList>
            <consortium name="Tick Genome and Microbiome Consortium (TIGMIC)"/>
            <person name="Jia N."/>
            <person name="Wang J."/>
            <person name="Shi W."/>
            <person name="Du L."/>
            <person name="Sun Y."/>
            <person name="Zhan W."/>
            <person name="Jiang J.F."/>
            <person name="Wang Q."/>
            <person name="Zhang B."/>
            <person name="Ji P."/>
            <person name="Bell-Sakyi L."/>
            <person name="Cui X.M."/>
            <person name="Yuan T.T."/>
            <person name="Jiang B.G."/>
            <person name="Yang W.F."/>
            <person name="Lam T.T."/>
            <person name="Chang Q.C."/>
            <person name="Ding S.J."/>
            <person name="Wang X.J."/>
            <person name="Zhu J.G."/>
            <person name="Ruan X.D."/>
            <person name="Zhao L."/>
            <person name="Wei J.T."/>
            <person name="Ye R.Z."/>
            <person name="Que T.C."/>
            <person name="Du C.H."/>
            <person name="Zhou Y.H."/>
            <person name="Cheng J.X."/>
            <person name="Dai P.F."/>
            <person name="Guo W.B."/>
            <person name="Han X.H."/>
            <person name="Huang E.J."/>
            <person name="Li L.F."/>
            <person name="Wei W."/>
            <person name="Gao Y.C."/>
            <person name="Liu J.Z."/>
            <person name="Shao H.Z."/>
            <person name="Wang X."/>
            <person name="Wang C.C."/>
            <person name="Yang T.C."/>
            <person name="Huo Q.B."/>
            <person name="Li W."/>
            <person name="Chen H.Y."/>
            <person name="Chen S.E."/>
            <person name="Zhou L.G."/>
            <person name="Ni X.B."/>
            <person name="Tian J.H."/>
            <person name="Sheng Y."/>
            <person name="Liu T."/>
            <person name="Pan Y.S."/>
            <person name="Xia L.Y."/>
            <person name="Li J."/>
            <person name="Zhao F."/>
            <person name="Cao W.C."/>
        </authorList>
    </citation>
    <scope>NUCLEOTIDE SEQUENCE</scope>
    <source>
        <strain evidence="2">Rmic-2018</strain>
    </source>
</reference>
<dbReference type="AlphaFoldDB" id="A0A9J6E7R1"/>
<reference evidence="2" key="2">
    <citation type="submission" date="2021-09" db="EMBL/GenBank/DDBJ databases">
        <authorList>
            <person name="Jia N."/>
            <person name="Wang J."/>
            <person name="Shi W."/>
            <person name="Du L."/>
            <person name="Sun Y."/>
            <person name="Zhan W."/>
            <person name="Jiang J."/>
            <person name="Wang Q."/>
            <person name="Zhang B."/>
            <person name="Ji P."/>
            <person name="Sakyi L.B."/>
            <person name="Cui X."/>
            <person name="Yuan T."/>
            <person name="Jiang B."/>
            <person name="Yang W."/>
            <person name="Lam T.T.-Y."/>
            <person name="Chang Q."/>
            <person name="Ding S."/>
            <person name="Wang X."/>
            <person name="Zhu J."/>
            <person name="Ruan X."/>
            <person name="Zhao L."/>
            <person name="Wei J."/>
            <person name="Que T."/>
            <person name="Du C."/>
            <person name="Cheng J."/>
            <person name="Dai P."/>
            <person name="Han X."/>
            <person name="Huang E."/>
            <person name="Gao Y."/>
            <person name="Liu J."/>
            <person name="Shao H."/>
            <person name="Ye R."/>
            <person name="Li L."/>
            <person name="Wei W."/>
            <person name="Wang X."/>
            <person name="Wang C."/>
            <person name="Huo Q."/>
            <person name="Li W."/>
            <person name="Guo W."/>
            <person name="Chen H."/>
            <person name="Chen S."/>
            <person name="Zhou L."/>
            <person name="Zhou L."/>
            <person name="Ni X."/>
            <person name="Tian J."/>
            <person name="Zhou Y."/>
            <person name="Sheng Y."/>
            <person name="Liu T."/>
            <person name="Pan Y."/>
            <person name="Xia L."/>
            <person name="Li J."/>
            <person name="Zhao F."/>
            <person name="Cao W."/>
        </authorList>
    </citation>
    <scope>NUCLEOTIDE SEQUENCE</scope>
    <source>
        <strain evidence="2">Rmic-2018</strain>
        <tissue evidence="2">Larvae</tissue>
    </source>
</reference>
<protein>
    <submittedName>
        <fullName evidence="2">Uncharacterized protein</fullName>
    </submittedName>
</protein>
<comment type="caution">
    <text evidence="2">The sequence shown here is derived from an EMBL/GenBank/DDBJ whole genome shotgun (WGS) entry which is preliminary data.</text>
</comment>
<dbReference type="EMBL" id="JABSTU010000005">
    <property type="protein sequence ID" value="KAH8030160.1"/>
    <property type="molecule type" value="Genomic_DNA"/>
</dbReference>
<evidence type="ECO:0000313" key="2">
    <source>
        <dbReference type="EMBL" id="KAH8030160.1"/>
    </source>
</evidence>
<name>A0A9J6E7R1_RHIMP</name>
<evidence type="ECO:0000313" key="3">
    <source>
        <dbReference type="Proteomes" id="UP000821866"/>
    </source>
</evidence>
<evidence type="ECO:0000256" key="1">
    <source>
        <dbReference type="SAM" id="MobiDB-lite"/>
    </source>
</evidence>
<feature type="region of interest" description="Disordered" evidence="1">
    <location>
        <begin position="184"/>
        <end position="233"/>
    </location>
</feature>
<sequence length="233" mass="25538">MNATSQTSLPATGVLRHILGRQVLVRSRVSFADEGDGSSTAALFTEQLSLHLRLYIEDPWNCPQFCSNYCAVTECSSEDSGGVELHLQVTDTHTHSGARPATAKSAITPTCERLRPPTTQLRADEPRRRTHTTGPFIYKRNYRHDTAGSDGKASHGRQTARASRMTKAGPLSLGALIDADINNAHSREQKTGREVSRRFRPIANERACPCELSRSPSTRATMDATEAPSRGEH</sequence>
<accession>A0A9J6E7R1</accession>
<feature type="compositionally biased region" description="Basic and acidic residues" evidence="1">
    <location>
        <begin position="185"/>
        <end position="197"/>
    </location>
</feature>